<dbReference type="Proteomes" id="UP001301350">
    <property type="component" value="Unassembled WGS sequence"/>
</dbReference>
<evidence type="ECO:0000256" key="2">
    <source>
        <dbReference type="SAM" id="MobiDB-lite"/>
    </source>
</evidence>
<dbReference type="PROSITE" id="PS51819">
    <property type="entry name" value="VOC"/>
    <property type="match status" value="1"/>
</dbReference>
<accession>A0AAV9ITC4</accession>
<evidence type="ECO:0000313" key="4">
    <source>
        <dbReference type="EMBL" id="KAK4535577.1"/>
    </source>
</evidence>
<dbReference type="InterPro" id="IPR029068">
    <property type="entry name" value="Glyas_Bleomycin-R_OHBP_Dase"/>
</dbReference>
<dbReference type="Pfam" id="PF00903">
    <property type="entry name" value="Glyoxalase"/>
    <property type="match status" value="1"/>
</dbReference>
<keyword evidence="5" id="KW-1185">Reference proteome</keyword>
<gene>
    <name evidence="4" type="ORF">CDCA_CDCA05G1602</name>
</gene>
<feature type="region of interest" description="Disordered" evidence="2">
    <location>
        <begin position="1"/>
        <end position="60"/>
    </location>
</feature>
<dbReference type="PANTHER" id="PTHR21366:SF22">
    <property type="entry name" value="VOC DOMAIN-CONTAINING PROTEIN"/>
    <property type="match status" value="1"/>
</dbReference>
<feature type="compositionally biased region" description="Basic residues" evidence="2">
    <location>
        <begin position="20"/>
        <end position="30"/>
    </location>
</feature>
<dbReference type="PROSITE" id="PS00934">
    <property type="entry name" value="GLYOXALASE_I_1"/>
    <property type="match status" value="1"/>
</dbReference>
<sequence length="203" mass="21478">MFFVPAFSTPSVHRSAASSRTHHRPPHHPSRLPLRPRTPSTSLPAPLRCSASSAAPSSSTSAGASSVVYGGIQHVGILVSDLPNSLEFYLNTLGMQDDTQLRNPKLPFAGAFVRAGNTQIHLMVGNTGGVPLPSFSSGRPEHGGRDYHVALAVNALAPIREALTARGISYTMSKSGRAALFCRDPDGNALEFMETPALAERPA</sequence>
<dbReference type="Gene3D" id="3.10.180.10">
    <property type="entry name" value="2,3-Dihydroxybiphenyl 1,2-Dioxygenase, domain 1"/>
    <property type="match status" value="1"/>
</dbReference>
<dbReference type="InterPro" id="IPR018146">
    <property type="entry name" value="Glyoxalase_1_CS"/>
</dbReference>
<dbReference type="GO" id="GO:0004462">
    <property type="term" value="F:lactoylglutathione lyase activity"/>
    <property type="evidence" value="ECO:0007669"/>
    <property type="project" value="InterPro"/>
</dbReference>
<evidence type="ECO:0000259" key="3">
    <source>
        <dbReference type="PROSITE" id="PS51819"/>
    </source>
</evidence>
<comment type="caution">
    <text evidence="4">The sequence shown here is derived from an EMBL/GenBank/DDBJ whole genome shotgun (WGS) entry which is preliminary data.</text>
</comment>
<evidence type="ECO:0000256" key="1">
    <source>
        <dbReference type="ARBA" id="ARBA00022723"/>
    </source>
</evidence>
<dbReference type="AlphaFoldDB" id="A0AAV9ITC4"/>
<dbReference type="InterPro" id="IPR004360">
    <property type="entry name" value="Glyas_Fos-R_dOase_dom"/>
</dbReference>
<dbReference type="GO" id="GO:0046872">
    <property type="term" value="F:metal ion binding"/>
    <property type="evidence" value="ECO:0007669"/>
    <property type="project" value="UniProtKB-KW"/>
</dbReference>
<organism evidence="4 5">
    <name type="scientific">Cyanidium caldarium</name>
    <name type="common">Red alga</name>
    <dbReference type="NCBI Taxonomy" id="2771"/>
    <lineage>
        <taxon>Eukaryota</taxon>
        <taxon>Rhodophyta</taxon>
        <taxon>Bangiophyceae</taxon>
        <taxon>Cyanidiales</taxon>
        <taxon>Cyanidiaceae</taxon>
        <taxon>Cyanidium</taxon>
    </lineage>
</organism>
<dbReference type="SUPFAM" id="SSF54593">
    <property type="entry name" value="Glyoxalase/Bleomycin resistance protein/Dihydroxybiphenyl dioxygenase"/>
    <property type="match status" value="1"/>
</dbReference>
<protein>
    <recommendedName>
        <fullName evidence="3">VOC domain-containing protein</fullName>
    </recommendedName>
</protein>
<reference evidence="4 5" key="1">
    <citation type="submission" date="2022-07" db="EMBL/GenBank/DDBJ databases">
        <title>Genome-wide signatures of adaptation to extreme environments.</title>
        <authorList>
            <person name="Cho C.H."/>
            <person name="Yoon H.S."/>
        </authorList>
    </citation>
    <scope>NUCLEOTIDE SEQUENCE [LARGE SCALE GENOMIC DNA]</scope>
    <source>
        <strain evidence="4 5">DBV 063 E5</strain>
    </source>
</reference>
<evidence type="ECO:0000313" key="5">
    <source>
        <dbReference type="Proteomes" id="UP001301350"/>
    </source>
</evidence>
<dbReference type="EMBL" id="JANCYW010000005">
    <property type="protein sequence ID" value="KAK4535577.1"/>
    <property type="molecule type" value="Genomic_DNA"/>
</dbReference>
<feature type="compositionally biased region" description="Low complexity" evidence="2">
    <location>
        <begin position="31"/>
        <end position="60"/>
    </location>
</feature>
<name>A0AAV9ITC4_CYACA</name>
<feature type="domain" description="VOC" evidence="3">
    <location>
        <begin position="71"/>
        <end position="195"/>
    </location>
</feature>
<dbReference type="PANTHER" id="PTHR21366">
    <property type="entry name" value="GLYOXALASE FAMILY PROTEIN"/>
    <property type="match status" value="1"/>
</dbReference>
<keyword evidence="1" id="KW-0479">Metal-binding</keyword>
<dbReference type="InterPro" id="IPR037523">
    <property type="entry name" value="VOC_core"/>
</dbReference>
<dbReference type="InterPro" id="IPR050383">
    <property type="entry name" value="GlyoxalaseI/FosfomycinResist"/>
</dbReference>
<proteinExistence type="predicted"/>